<feature type="binding site" evidence="11">
    <location>
        <begin position="70"/>
        <end position="76"/>
    </location>
    <ligand>
        <name>ATP</name>
        <dbReference type="ChEBI" id="CHEBI:30616"/>
    </ligand>
</feature>
<keyword evidence="9 11" id="KW-0594">Phospholipid biosynthesis</keyword>
<dbReference type="PANTHER" id="PTHR12358">
    <property type="entry name" value="SPHINGOSINE KINASE"/>
    <property type="match status" value="1"/>
</dbReference>
<dbReference type="EC" id="2.7.1.-" evidence="11"/>
<dbReference type="SMART" id="SM00046">
    <property type="entry name" value="DAGKc"/>
    <property type="match status" value="1"/>
</dbReference>
<reference evidence="13 14" key="1">
    <citation type="journal article" date="2014" name="Genome Biol. Evol.">
        <title>Genome degeneration and adaptation in a nascent stage of symbiosis.</title>
        <authorList>
            <person name="Oakeson K.F."/>
            <person name="Gil R."/>
            <person name="Clayton A.L."/>
            <person name="Dunn D.M."/>
            <person name="von Niederhausern A.C."/>
            <person name="Hamil C."/>
            <person name="Aoyagi A."/>
            <person name="Duval B."/>
            <person name="Baca A."/>
            <person name="Silva F.J."/>
            <person name="Vallier A."/>
            <person name="Jackson D.G."/>
            <person name="Latorre A."/>
            <person name="Weiss R.B."/>
            <person name="Heddi A."/>
            <person name="Moya A."/>
            <person name="Dale C."/>
        </authorList>
    </citation>
    <scope>NUCLEOTIDE SEQUENCE [LARGE SCALE GENOMIC DNA]</scope>
    <source>
        <strain evidence="13 14">HS1</strain>
    </source>
</reference>
<evidence type="ECO:0000313" key="14">
    <source>
        <dbReference type="Proteomes" id="UP000019028"/>
    </source>
</evidence>
<keyword evidence="7 11" id="KW-0460">Magnesium</keyword>
<dbReference type="PATRIC" id="fig|1239307.3.peg.1263"/>
<keyword evidence="3 11" id="KW-0479">Metal-binding</keyword>
<keyword evidence="2 11" id="KW-0808">Transferase</keyword>
<evidence type="ECO:0000256" key="3">
    <source>
        <dbReference type="ARBA" id="ARBA00022723"/>
    </source>
</evidence>
<keyword evidence="14" id="KW-1185">Reference proteome</keyword>
<organism evidence="13 14">
    <name type="scientific">Sodalis praecaptivus</name>
    <dbReference type="NCBI Taxonomy" id="1239307"/>
    <lineage>
        <taxon>Bacteria</taxon>
        <taxon>Pseudomonadati</taxon>
        <taxon>Pseudomonadota</taxon>
        <taxon>Gammaproteobacteria</taxon>
        <taxon>Enterobacterales</taxon>
        <taxon>Bruguierivoracaceae</taxon>
        <taxon>Sodalis</taxon>
    </lineage>
</organism>
<dbReference type="PROSITE" id="PS50146">
    <property type="entry name" value="DAGK"/>
    <property type="match status" value="1"/>
</dbReference>
<dbReference type="InterPro" id="IPR001206">
    <property type="entry name" value="Diacylglycerol_kinase_cat_dom"/>
</dbReference>
<comment type="caution">
    <text evidence="11">Lacks conserved residue(s) required for the propagation of feature annotation.</text>
</comment>
<keyword evidence="11" id="KW-0963">Cytoplasm</keyword>
<keyword evidence="4 11" id="KW-0547">Nucleotide-binding</keyword>
<dbReference type="PANTHER" id="PTHR12358:SF106">
    <property type="entry name" value="LIPID KINASE YEGS"/>
    <property type="match status" value="1"/>
</dbReference>
<evidence type="ECO:0000256" key="1">
    <source>
        <dbReference type="ARBA" id="ARBA00022516"/>
    </source>
</evidence>
<keyword evidence="6 11" id="KW-0067">ATP-binding</keyword>
<evidence type="ECO:0000256" key="8">
    <source>
        <dbReference type="ARBA" id="ARBA00023098"/>
    </source>
</evidence>
<dbReference type="GO" id="GO:0008654">
    <property type="term" value="P:phospholipid biosynthetic process"/>
    <property type="evidence" value="ECO:0007669"/>
    <property type="project" value="UniProtKB-UniRule"/>
</dbReference>
<dbReference type="NCBIfam" id="TIGR03702">
    <property type="entry name" value="lip_kinase_YegS"/>
    <property type="match status" value="1"/>
</dbReference>
<feature type="binding site" evidence="11">
    <location>
        <position position="44"/>
    </location>
    <ligand>
        <name>ATP</name>
        <dbReference type="ChEBI" id="CHEBI:30616"/>
    </ligand>
</feature>
<dbReference type="HAMAP" id="MF_01377">
    <property type="entry name" value="YegS"/>
    <property type="match status" value="1"/>
</dbReference>
<keyword evidence="10 11" id="KW-1208">Phospholipid metabolism</keyword>
<dbReference type="InterPro" id="IPR045540">
    <property type="entry name" value="YegS/DAGK_C"/>
</dbReference>
<evidence type="ECO:0000256" key="9">
    <source>
        <dbReference type="ARBA" id="ARBA00023209"/>
    </source>
</evidence>
<evidence type="ECO:0000256" key="11">
    <source>
        <dbReference type="HAMAP-Rule" id="MF_01377"/>
    </source>
</evidence>
<keyword evidence="8 11" id="KW-0443">Lipid metabolism</keyword>
<dbReference type="NCBIfam" id="NF009602">
    <property type="entry name" value="PRK13054.1"/>
    <property type="match status" value="1"/>
</dbReference>
<accession>W0HVR6</accession>
<evidence type="ECO:0000256" key="10">
    <source>
        <dbReference type="ARBA" id="ARBA00023264"/>
    </source>
</evidence>
<dbReference type="InterPro" id="IPR016064">
    <property type="entry name" value="NAD/diacylglycerol_kinase_sf"/>
</dbReference>
<feature type="active site" description="Proton acceptor" evidence="11">
    <location>
        <position position="275"/>
    </location>
</feature>
<dbReference type="Pfam" id="PF19279">
    <property type="entry name" value="YegS_C"/>
    <property type="match status" value="1"/>
</dbReference>
<dbReference type="InterPro" id="IPR022433">
    <property type="entry name" value="Lip_kinase_YegS"/>
</dbReference>
<dbReference type="EMBL" id="CP006569">
    <property type="protein sequence ID" value="AHF76248.1"/>
    <property type="molecule type" value="Genomic_DNA"/>
</dbReference>
<dbReference type="GO" id="GO:0000287">
    <property type="term" value="F:magnesium ion binding"/>
    <property type="evidence" value="ECO:0007669"/>
    <property type="project" value="UniProtKB-UniRule"/>
</dbReference>
<evidence type="ECO:0000256" key="6">
    <source>
        <dbReference type="ARBA" id="ARBA00022840"/>
    </source>
</evidence>
<evidence type="ECO:0000256" key="5">
    <source>
        <dbReference type="ARBA" id="ARBA00022777"/>
    </source>
</evidence>
<comment type="function">
    <text evidence="11">Probably phosphorylates lipids; the in vivo substrate is unknown.</text>
</comment>
<gene>
    <name evidence="13" type="ORF">Sant_1179</name>
</gene>
<evidence type="ECO:0000313" key="13">
    <source>
        <dbReference type="EMBL" id="AHF76248.1"/>
    </source>
</evidence>
<name>W0HVR6_9GAMM</name>
<dbReference type="GO" id="GO:0005737">
    <property type="term" value="C:cytoplasm"/>
    <property type="evidence" value="ECO:0007669"/>
    <property type="project" value="UniProtKB-SubCell"/>
</dbReference>
<keyword evidence="5 11" id="KW-0418">Kinase</keyword>
<evidence type="ECO:0000256" key="7">
    <source>
        <dbReference type="ARBA" id="ARBA00022842"/>
    </source>
</evidence>
<dbReference type="GO" id="GO:0005886">
    <property type="term" value="C:plasma membrane"/>
    <property type="evidence" value="ECO:0007669"/>
    <property type="project" value="TreeGrafter"/>
</dbReference>
<comment type="cofactor">
    <cofactor evidence="11">
        <name>Mg(2+)</name>
        <dbReference type="ChEBI" id="CHEBI:18420"/>
    </cofactor>
    <cofactor evidence="11">
        <name>Ca(2+)</name>
        <dbReference type="ChEBI" id="CHEBI:29108"/>
    </cofactor>
    <text evidence="11">Binds 1 Mg(2+) ion per subunit. Ca(2+) may be able to substitute.</text>
</comment>
<evidence type="ECO:0000259" key="12">
    <source>
        <dbReference type="PROSITE" id="PS50146"/>
    </source>
</evidence>
<dbReference type="Proteomes" id="UP000019028">
    <property type="component" value="Chromosome"/>
</dbReference>
<dbReference type="RefSeq" id="WP_038668266.1">
    <property type="nucleotide sequence ID" value="NZ_CP006569.1"/>
</dbReference>
<evidence type="ECO:0000256" key="2">
    <source>
        <dbReference type="ARBA" id="ARBA00022679"/>
    </source>
</evidence>
<feature type="binding site" evidence="11">
    <location>
        <position position="99"/>
    </location>
    <ligand>
        <name>ATP</name>
        <dbReference type="ChEBI" id="CHEBI:30616"/>
    </ligand>
</feature>
<dbReference type="AlphaFoldDB" id="W0HVR6"/>
<sequence length="303" mass="32350">MEAQVPKQPASLLILNGKSAGNEELRQAVKFYRQEGYPLFVRVTWEQGDAQRYVAEAVELGVATVIAGGGDGTINEVAGALTLLPAQQRPCLGILPLGTANDFATACTFPLEMDKALLLAIAGKPTPIDIAQVNNDRFFINMATGGFGTRITTETPEKLKSALGGASYFIHGLLRMDTLKADSCEIRGPDFRWQGDALVIGIGNGRLAGGGQALCPGALINDGRLQLRIIASEEWLPTLINSLASGDDHPQSISASLPWLQVDAPNEITFNLDGEPLRGRQFHITVIPAALTCRLPPQCPLLA</sequence>
<dbReference type="Gene3D" id="3.40.50.10330">
    <property type="entry name" value="Probable inorganic polyphosphate/atp-NAD kinase, domain 1"/>
    <property type="match status" value="1"/>
</dbReference>
<dbReference type="GO" id="GO:0001727">
    <property type="term" value="F:lipid kinase activity"/>
    <property type="evidence" value="ECO:0007669"/>
    <property type="project" value="UniProtKB-UniRule"/>
</dbReference>
<feature type="binding site" evidence="11">
    <location>
        <position position="222"/>
    </location>
    <ligand>
        <name>Mg(2+)</name>
        <dbReference type="ChEBI" id="CHEBI:18420"/>
    </ligand>
</feature>
<dbReference type="SUPFAM" id="SSF111331">
    <property type="entry name" value="NAD kinase/diacylglycerol kinase-like"/>
    <property type="match status" value="1"/>
</dbReference>
<dbReference type="GO" id="GO:0005524">
    <property type="term" value="F:ATP binding"/>
    <property type="evidence" value="ECO:0007669"/>
    <property type="project" value="UniProtKB-UniRule"/>
</dbReference>
<dbReference type="InterPro" id="IPR050187">
    <property type="entry name" value="Lipid_Phosphate_FormReg"/>
</dbReference>
<dbReference type="Pfam" id="PF00781">
    <property type="entry name" value="DAGK_cat"/>
    <property type="match status" value="1"/>
</dbReference>
<feature type="binding site" evidence="11">
    <location>
        <position position="219"/>
    </location>
    <ligand>
        <name>Mg(2+)</name>
        <dbReference type="ChEBI" id="CHEBI:18420"/>
    </ligand>
</feature>
<dbReference type="Gene3D" id="2.60.200.40">
    <property type="match status" value="1"/>
</dbReference>
<dbReference type="HOGENOM" id="CLU_045532_1_1_6"/>
<proteinExistence type="inferred from homology"/>
<dbReference type="OrthoDB" id="142078at2"/>
<comment type="similarity">
    <text evidence="11">Belongs to the diacylglycerol/lipid kinase family. YegS lipid kinase subfamily.</text>
</comment>
<dbReference type="KEGG" id="sod:Sant_1179"/>
<evidence type="ECO:0000256" key="4">
    <source>
        <dbReference type="ARBA" id="ARBA00022741"/>
    </source>
</evidence>
<keyword evidence="1 11" id="KW-0444">Lipid biosynthesis</keyword>
<protein>
    <recommendedName>
        <fullName evidence="11">Probable lipid kinase YegS-like</fullName>
        <ecNumber evidence="11">2.7.1.-</ecNumber>
    </recommendedName>
</protein>
<comment type="subcellular location">
    <subcellularLocation>
        <location evidence="11">Cytoplasm</location>
    </subcellularLocation>
</comment>
<dbReference type="InterPro" id="IPR005218">
    <property type="entry name" value="Diacylglycerol/lipid_kinase"/>
</dbReference>
<feature type="domain" description="DAGKc" evidence="12">
    <location>
        <begin position="6"/>
        <end position="137"/>
    </location>
</feature>
<dbReference type="NCBIfam" id="TIGR00147">
    <property type="entry name" value="YegS/Rv2252/BmrU family lipid kinase"/>
    <property type="match status" value="1"/>
</dbReference>
<dbReference type="InterPro" id="IPR017438">
    <property type="entry name" value="ATP-NAD_kinase_N"/>
</dbReference>